<dbReference type="EMBL" id="FOCL01000007">
    <property type="protein sequence ID" value="SEO31629.1"/>
    <property type="molecule type" value="Genomic_DNA"/>
</dbReference>
<gene>
    <name evidence="2" type="ORF">SAMN05192574_10744</name>
</gene>
<protein>
    <submittedName>
        <fullName evidence="2">Uncharacterized protein</fullName>
    </submittedName>
</protein>
<organism evidence="2 3">
    <name type="scientific">Mucilaginibacter gossypiicola</name>
    <dbReference type="NCBI Taxonomy" id="551995"/>
    <lineage>
        <taxon>Bacteria</taxon>
        <taxon>Pseudomonadati</taxon>
        <taxon>Bacteroidota</taxon>
        <taxon>Sphingobacteriia</taxon>
        <taxon>Sphingobacteriales</taxon>
        <taxon>Sphingobacteriaceae</taxon>
        <taxon>Mucilaginibacter</taxon>
    </lineage>
</organism>
<evidence type="ECO:0000256" key="1">
    <source>
        <dbReference type="SAM" id="Phobius"/>
    </source>
</evidence>
<feature type="transmembrane region" description="Helical" evidence="1">
    <location>
        <begin position="18"/>
        <end position="34"/>
    </location>
</feature>
<dbReference type="Proteomes" id="UP000198942">
    <property type="component" value="Unassembled WGS sequence"/>
</dbReference>
<keyword evidence="1" id="KW-0812">Transmembrane</keyword>
<feature type="transmembrane region" description="Helical" evidence="1">
    <location>
        <begin position="39"/>
        <end position="57"/>
    </location>
</feature>
<dbReference type="AlphaFoldDB" id="A0A1H8NQ09"/>
<evidence type="ECO:0000313" key="3">
    <source>
        <dbReference type="Proteomes" id="UP000198942"/>
    </source>
</evidence>
<evidence type="ECO:0000313" key="2">
    <source>
        <dbReference type="EMBL" id="SEO31629.1"/>
    </source>
</evidence>
<keyword evidence="1" id="KW-0472">Membrane</keyword>
<sequence>MIGNKTISTVTDKSENRMLYWMSMSCVIIIGFFCRDYIALIWCLLGFVILFTAISYISKTIILTGDSIIIQSIFGKDITKDKNQSMRLTNSWLLINRMKLEFTDGSRYLFKGNSTDEVVKELAIIIAQRK</sequence>
<accession>A0A1H8NQ09</accession>
<dbReference type="RefSeq" id="WP_143065241.1">
    <property type="nucleotide sequence ID" value="NZ_FOCL01000007.1"/>
</dbReference>
<keyword evidence="1" id="KW-1133">Transmembrane helix</keyword>
<keyword evidence="3" id="KW-1185">Reference proteome</keyword>
<name>A0A1H8NQ09_9SPHI</name>
<reference evidence="3" key="1">
    <citation type="submission" date="2016-10" db="EMBL/GenBank/DDBJ databases">
        <authorList>
            <person name="Varghese N."/>
            <person name="Submissions S."/>
        </authorList>
    </citation>
    <scope>NUCLEOTIDE SEQUENCE [LARGE SCALE GENOMIC DNA]</scope>
    <source>
        <strain evidence="3">Gh-48</strain>
    </source>
</reference>
<proteinExistence type="predicted"/>